<keyword evidence="3" id="KW-1003">Cell membrane</keyword>
<feature type="domain" description="ABC transmembrane type-1" evidence="8">
    <location>
        <begin position="72"/>
        <end position="289"/>
    </location>
</feature>
<dbReference type="InterPro" id="IPR000515">
    <property type="entry name" value="MetI-like"/>
</dbReference>
<evidence type="ECO:0000256" key="2">
    <source>
        <dbReference type="ARBA" id="ARBA00022448"/>
    </source>
</evidence>
<dbReference type="PROSITE" id="PS50928">
    <property type="entry name" value="ABC_TM1"/>
    <property type="match status" value="1"/>
</dbReference>
<keyword evidence="4 7" id="KW-0812">Transmembrane</keyword>
<dbReference type="SUPFAM" id="SSF161098">
    <property type="entry name" value="MetI-like"/>
    <property type="match status" value="1"/>
</dbReference>
<evidence type="ECO:0000256" key="1">
    <source>
        <dbReference type="ARBA" id="ARBA00004651"/>
    </source>
</evidence>
<proteinExistence type="inferred from homology"/>
<dbReference type="GO" id="GO:0055085">
    <property type="term" value="P:transmembrane transport"/>
    <property type="evidence" value="ECO:0007669"/>
    <property type="project" value="InterPro"/>
</dbReference>
<dbReference type="PANTHER" id="PTHR30193:SF37">
    <property type="entry name" value="INNER MEMBRANE ABC TRANSPORTER PERMEASE PROTEIN YCJO"/>
    <property type="match status" value="1"/>
</dbReference>
<dbReference type="Proteomes" id="UP000192468">
    <property type="component" value="Unassembled WGS sequence"/>
</dbReference>
<dbReference type="Pfam" id="PF00528">
    <property type="entry name" value="BPD_transp_1"/>
    <property type="match status" value="1"/>
</dbReference>
<keyword evidence="2 7" id="KW-0813">Transport</keyword>
<feature type="transmembrane region" description="Helical" evidence="7">
    <location>
        <begin position="109"/>
        <end position="130"/>
    </location>
</feature>
<dbReference type="OrthoDB" id="9809173at2"/>
<feature type="transmembrane region" description="Helical" evidence="7">
    <location>
        <begin position="205"/>
        <end position="225"/>
    </location>
</feature>
<evidence type="ECO:0000313" key="10">
    <source>
        <dbReference type="Proteomes" id="UP000192468"/>
    </source>
</evidence>
<keyword evidence="6 7" id="KW-0472">Membrane</keyword>
<comment type="similarity">
    <text evidence="7">Belongs to the binding-protein-dependent transport system permease family.</text>
</comment>
<evidence type="ECO:0000256" key="5">
    <source>
        <dbReference type="ARBA" id="ARBA00022989"/>
    </source>
</evidence>
<dbReference type="SUPFAM" id="SSF160964">
    <property type="entry name" value="MalF N-terminal region-like"/>
    <property type="match status" value="1"/>
</dbReference>
<dbReference type="Gene3D" id="1.10.3720.10">
    <property type="entry name" value="MetI-like"/>
    <property type="match status" value="1"/>
</dbReference>
<gene>
    <name evidence="9" type="ORF">SAMN02745134_02066</name>
</gene>
<feature type="transmembrane region" description="Helical" evidence="7">
    <location>
        <begin position="76"/>
        <end position="97"/>
    </location>
</feature>
<feature type="transmembrane region" description="Helical" evidence="7">
    <location>
        <begin position="13"/>
        <end position="33"/>
    </location>
</feature>
<evidence type="ECO:0000256" key="4">
    <source>
        <dbReference type="ARBA" id="ARBA00022692"/>
    </source>
</evidence>
<dbReference type="STRING" id="1121291.SAMN02745134_02066"/>
<reference evidence="9 10" key="1">
    <citation type="submission" date="2017-04" db="EMBL/GenBank/DDBJ databases">
        <authorList>
            <person name="Afonso C.L."/>
            <person name="Miller P.J."/>
            <person name="Scott M.A."/>
            <person name="Spackman E."/>
            <person name="Goraichik I."/>
            <person name="Dimitrov K.M."/>
            <person name="Suarez D.L."/>
            <person name="Swayne D.E."/>
        </authorList>
    </citation>
    <scope>NUCLEOTIDE SEQUENCE [LARGE SCALE GENOMIC DNA]</scope>
    <source>
        <strain evidence="9 10">DSM 12555</strain>
    </source>
</reference>
<evidence type="ECO:0000256" key="3">
    <source>
        <dbReference type="ARBA" id="ARBA00022475"/>
    </source>
</evidence>
<protein>
    <submittedName>
        <fullName evidence="9">Carbohydrate ABC transporter membrane protein 1, CUT1 family (TC 3.A.1.1.-)</fullName>
    </submittedName>
</protein>
<evidence type="ECO:0000259" key="8">
    <source>
        <dbReference type="PROSITE" id="PS50928"/>
    </source>
</evidence>
<feature type="transmembrane region" description="Helical" evidence="7">
    <location>
        <begin position="159"/>
        <end position="185"/>
    </location>
</feature>
<organism evidence="9 10">
    <name type="scientific">Clostridium acidisoli DSM 12555</name>
    <dbReference type="NCBI Taxonomy" id="1121291"/>
    <lineage>
        <taxon>Bacteria</taxon>
        <taxon>Bacillati</taxon>
        <taxon>Bacillota</taxon>
        <taxon>Clostridia</taxon>
        <taxon>Eubacteriales</taxon>
        <taxon>Clostridiaceae</taxon>
        <taxon>Clostridium</taxon>
    </lineage>
</organism>
<dbReference type="InterPro" id="IPR051393">
    <property type="entry name" value="ABC_transporter_permease"/>
</dbReference>
<feature type="transmembrane region" description="Helical" evidence="7">
    <location>
        <begin position="271"/>
        <end position="292"/>
    </location>
</feature>
<name>A0A1W1XJR8_9CLOT</name>
<dbReference type="EMBL" id="FWXH01000006">
    <property type="protein sequence ID" value="SMC24014.1"/>
    <property type="molecule type" value="Genomic_DNA"/>
</dbReference>
<accession>A0A1W1XJR8</accession>
<dbReference type="CDD" id="cd06261">
    <property type="entry name" value="TM_PBP2"/>
    <property type="match status" value="1"/>
</dbReference>
<sequence length="297" mass="34110">MNNKPTLKSSLKAYLYLLPALTIMSVFIIYPLIKSFIMSFYGKYNYFKDIVYSYTLDNYKTVLTDPTFWRALKNTMIFVLGVVPTSIILSILIALMLNSKIRFKGLFRTCFFMPYVTSLVAVSIVWRWIYHKDYGILNYFLNLVGIHGISWLDDPNVAMIALIILAIWKNIGYNVIIFLAGLQTIDKQYELAAQIDGANYFKRVWHIIIPLLAPTTLFVTIVSVIGSFKVFDEVYALFSYSGSVAGPSDSALTVVFYIFRKFYGEWNFGVASAASFILFLIIMIFTGLQFWYSKRRG</sequence>
<dbReference type="RefSeq" id="WP_084115779.1">
    <property type="nucleotide sequence ID" value="NZ_FWXH01000006.1"/>
</dbReference>
<evidence type="ECO:0000256" key="7">
    <source>
        <dbReference type="RuleBase" id="RU363032"/>
    </source>
</evidence>
<dbReference type="PANTHER" id="PTHR30193">
    <property type="entry name" value="ABC TRANSPORTER PERMEASE PROTEIN"/>
    <property type="match status" value="1"/>
</dbReference>
<keyword evidence="10" id="KW-1185">Reference proteome</keyword>
<feature type="transmembrane region" description="Helical" evidence="7">
    <location>
        <begin position="237"/>
        <end position="259"/>
    </location>
</feature>
<evidence type="ECO:0000256" key="6">
    <source>
        <dbReference type="ARBA" id="ARBA00023136"/>
    </source>
</evidence>
<dbReference type="AlphaFoldDB" id="A0A1W1XJR8"/>
<comment type="subcellular location">
    <subcellularLocation>
        <location evidence="1 7">Cell membrane</location>
        <topology evidence="1 7">Multi-pass membrane protein</topology>
    </subcellularLocation>
</comment>
<dbReference type="InterPro" id="IPR035906">
    <property type="entry name" value="MetI-like_sf"/>
</dbReference>
<evidence type="ECO:0000313" key="9">
    <source>
        <dbReference type="EMBL" id="SMC24014.1"/>
    </source>
</evidence>
<dbReference type="GO" id="GO:0005886">
    <property type="term" value="C:plasma membrane"/>
    <property type="evidence" value="ECO:0007669"/>
    <property type="project" value="UniProtKB-SubCell"/>
</dbReference>
<keyword evidence="5 7" id="KW-1133">Transmembrane helix</keyword>